<dbReference type="OrthoDB" id="1915375at2759"/>
<dbReference type="RefSeq" id="XP_041196087.1">
    <property type="nucleotide sequence ID" value="XM_041344486.1"/>
</dbReference>
<evidence type="ECO:0000256" key="4">
    <source>
        <dbReference type="PIRSR" id="PIRSR601310-3"/>
    </source>
</evidence>
<evidence type="ECO:0000259" key="6">
    <source>
        <dbReference type="PROSITE" id="PS51084"/>
    </source>
</evidence>
<evidence type="ECO:0000313" key="7">
    <source>
        <dbReference type="EMBL" id="KAG1821020.1"/>
    </source>
</evidence>
<dbReference type="GO" id="GO:0000166">
    <property type="term" value="F:nucleotide binding"/>
    <property type="evidence" value="ECO:0007669"/>
    <property type="project" value="UniProtKB-KW"/>
</dbReference>
<organism evidence="7 8">
    <name type="scientific">Suillus subaureus</name>
    <dbReference type="NCBI Taxonomy" id="48587"/>
    <lineage>
        <taxon>Eukaryota</taxon>
        <taxon>Fungi</taxon>
        <taxon>Dikarya</taxon>
        <taxon>Basidiomycota</taxon>
        <taxon>Agaricomycotina</taxon>
        <taxon>Agaricomycetes</taxon>
        <taxon>Agaricomycetidae</taxon>
        <taxon>Boletales</taxon>
        <taxon>Suillineae</taxon>
        <taxon>Suillaceae</taxon>
        <taxon>Suillus</taxon>
    </lineage>
</organism>
<evidence type="ECO:0000256" key="2">
    <source>
        <dbReference type="ARBA" id="ARBA00022801"/>
    </source>
</evidence>
<dbReference type="InterPro" id="IPR001310">
    <property type="entry name" value="Histidine_triad_HIT"/>
</dbReference>
<accession>A0A9P7EHE4</accession>
<dbReference type="GO" id="GO:0016787">
    <property type="term" value="F:hydrolase activity"/>
    <property type="evidence" value="ECO:0007669"/>
    <property type="project" value="UniProtKB-KW"/>
</dbReference>
<keyword evidence="1" id="KW-0547">Nucleotide-binding</keyword>
<comment type="caution">
    <text evidence="7">The sequence shown here is derived from an EMBL/GenBank/DDBJ whole genome shotgun (WGS) entry which is preliminary data.</text>
</comment>
<sequence length="176" mass="20516">MFPKLFHWIVGKPQTSHNQLGNSQRSCIFCGAYSTNRSDFDIVWEDQEFVAFRDIRPSAQYHIQLIPKTHIESIRKLSQKDVDMLRRMEEIGHSILDTFDVPVSKRKMGFHIPPFNSVLHLHLHIQSLPYISLVYRLKYPFVRGFGGYEKGFSWFAEIGQAIRILEKGHRVTVAPC</sequence>
<dbReference type="PANTHER" id="PTHR12486:SF5">
    <property type="entry name" value="ADENOSINE 5'-MONOPHOSPHORAMIDASE HINT3"/>
    <property type="match status" value="1"/>
</dbReference>
<evidence type="ECO:0000256" key="1">
    <source>
        <dbReference type="ARBA" id="ARBA00022741"/>
    </source>
</evidence>
<dbReference type="Gene3D" id="3.30.428.10">
    <property type="entry name" value="HIT-like"/>
    <property type="match status" value="1"/>
</dbReference>
<protein>
    <submittedName>
        <fullName evidence="7">HIT-like protein</fullName>
    </submittedName>
</protein>
<dbReference type="InterPro" id="IPR036265">
    <property type="entry name" value="HIT-like_sf"/>
</dbReference>
<feature type="domain" description="HIT" evidence="6">
    <location>
        <begin position="28"/>
        <end position="135"/>
    </location>
</feature>
<dbReference type="PANTHER" id="PTHR12486">
    <property type="entry name" value="APRATAXIN-RELATED"/>
    <property type="match status" value="1"/>
</dbReference>
<dbReference type="Pfam" id="PF11969">
    <property type="entry name" value="DcpS_C"/>
    <property type="match status" value="1"/>
</dbReference>
<dbReference type="SUPFAM" id="SSF54197">
    <property type="entry name" value="HIT-like"/>
    <property type="match status" value="1"/>
</dbReference>
<evidence type="ECO:0000256" key="5">
    <source>
        <dbReference type="PROSITE-ProRule" id="PRU00464"/>
    </source>
</evidence>
<feature type="short sequence motif" description="Histidine triad motif" evidence="4 5">
    <location>
        <begin position="120"/>
        <end position="124"/>
    </location>
</feature>
<gene>
    <name evidence="7" type="ORF">BJ212DRAFT_974329</name>
</gene>
<dbReference type="Proteomes" id="UP000807769">
    <property type="component" value="Unassembled WGS sequence"/>
</dbReference>
<dbReference type="InterPro" id="IPR011146">
    <property type="entry name" value="HIT-like"/>
</dbReference>
<dbReference type="EMBL" id="JABBWG010000007">
    <property type="protein sequence ID" value="KAG1821020.1"/>
    <property type="molecule type" value="Genomic_DNA"/>
</dbReference>
<dbReference type="AlphaFoldDB" id="A0A9P7EHE4"/>
<keyword evidence="8" id="KW-1185">Reference proteome</keyword>
<dbReference type="PRINTS" id="PR00332">
    <property type="entry name" value="HISTRIAD"/>
</dbReference>
<evidence type="ECO:0000256" key="3">
    <source>
        <dbReference type="PIRSR" id="PIRSR601310-1"/>
    </source>
</evidence>
<proteinExistence type="predicted"/>
<evidence type="ECO:0000313" key="8">
    <source>
        <dbReference type="Proteomes" id="UP000807769"/>
    </source>
</evidence>
<keyword evidence="2" id="KW-0378">Hydrolase</keyword>
<feature type="active site" description="Tele-AMP-histidine intermediate" evidence="3">
    <location>
        <position position="122"/>
    </location>
</feature>
<dbReference type="GeneID" id="64638502"/>
<name>A0A9P7EHE4_9AGAM</name>
<reference evidence="7" key="1">
    <citation type="journal article" date="2020" name="New Phytol.">
        <title>Comparative genomics reveals dynamic genome evolution in host specialist ectomycorrhizal fungi.</title>
        <authorList>
            <person name="Lofgren L.A."/>
            <person name="Nguyen N.H."/>
            <person name="Vilgalys R."/>
            <person name="Ruytinx J."/>
            <person name="Liao H.L."/>
            <person name="Branco S."/>
            <person name="Kuo A."/>
            <person name="LaButti K."/>
            <person name="Lipzen A."/>
            <person name="Andreopoulos W."/>
            <person name="Pangilinan J."/>
            <person name="Riley R."/>
            <person name="Hundley H."/>
            <person name="Na H."/>
            <person name="Barry K."/>
            <person name="Grigoriev I.V."/>
            <person name="Stajich J.E."/>
            <person name="Kennedy P.G."/>
        </authorList>
    </citation>
    <scope>NUCLEOTIDE SEQUENCE</scope>
    <source>
        <strain evidence="7">MN1</strain>
    </source>
</reference>
<dbReference type="PROSITE" id="PS51084">
    <property type="entry name" value="HIT_2"/>
    <property type="match status" value="1"/>
</dbReference>